<comment type="caution">
    <text evidence="1">The sequence shown here is derived from an EMBL/GenBank/DDBJ whole genome shotgun (WGS) entry which is preliminary data.</text>
</comment>
<dbReference type="SUPFAM" id="SSF160104">
    <property type="entry name" value="Acetoacetate decarboxylase-like"/>
    <property type="match status" value="1"/>
</dbReference>
<protein>
    <submittedName>
        <fullName evidence="1">Enduracididine biosynthesis enzyme MppR</fullName>
    </submittedName>
</protein>
<dbReference type="OrthoDB" id="1950454at2"/>
<dbReference type="InterPro" id="IPR010451">
    <property type="entry name" value="Acetoacetate_decarboxylase"/>
</dbReference>
<sequence>MTSLSRSEPIGYSLPLSPSGKSSMVSEPPWHFSGNMLWIDYRVDPAAAVGFLPERLSPDVDAGAAAAVFSEWQWCSADGGELGDPVRCQFSEFLVLLGCRYGERAMARCPYAWVDSAVSLARGWIQGMPKQFGAIRMTRQIPIGVAGAGTRPGGRFAASLAVDDRRLVDAAVTLRELVDEPPALSRLPLVHSRVSPPWTAGDAASPAELVTSRVEGVAFSPVWSGSARLRFHADAMHDLDPDLARLVPRETGPGYYFSYAETLVGGESLA</sequence>
<dbReference type="InterPro" id="IPR023375">
    <property type="entry name" value="ADC_dom_sf"/>
</dbReference>
<reference evidence="1 2" key="1">
    <citation type="submission" date="2019-03" db="EMBL/GenBank/DDBJ databases">
        <title>Draft genome sequences of novel Actinobacteria.</title>
        <authorList>
            <person name="Sahin N."/>
            <person name="Ay H."/>
            <person name="Saygin H."/>
        </authorList>
    </citation>
    <scope>NUCLEOTIDE SEQUENCE [LARGE SCALE GENOMIC DNA]</scope>
    <source>
        <strain evidence="1 2">DSM 41900</strain>
    </source>
</reference>
<accession>A0A4R4TE24</accession>
<proteinExistence type="predicted"/>
<evidence type="ECO:0000313" key="1">
    <source>
        <dbReference type="EMBL" id="TDC75600.1"/>
    </source>
</evidence>
<gene>
    <name evidence="1" type="ORF">E1283_11935</name>
</gene>
<dbReference type="Gene3D" id="2.40.400.10">
    <property type="entry name" value="Acetoacetate decarboxylase-like"/>
    <property type="match status" value="1"/>
</dbReference>
<dbReference type="Proteomes" id="UP000295345">
    <property type="component" value="Unassembled WGS sequence"/>
</dbReference>
<keyword evidence="2" id="KW-1185">Reference proteome</keyword>
<dbReference type="RefSeq" id="WP_132817953.1">
    <property type="nucleotide sequence ID" value="NZ_SMKI01000100.1"/>
</dbReference>
<dbReference type="EMBL" id="SMKI01000100">
    <property type="protein sequence ID" value="TDC75600.1"/>
    <property type="molecule type" value="Genomic_DNA"/>
</dbReference>
<dbReference type="AlphaFoldDB" id="A0A4R4TE24"/>
<dbReference type="Pfam" id="PF06314">
    <property type="entry name" value="ADC"/>
    <property type="match status" value="1"/>
</dbReference>
<organism evidence="1 2">
    <name type="scientific">Streptomyces hainanensis</name>
    <dbReference type="NCBI Taxonomy" id="402648"/>
    <lineage>
        <taxon>Bacteria</taxon>
        <taxon>Bacillati</taxon>
        <taxon>Actinomycetota</taxon>
        <taxon>Actinomycetes</taxon>
        <taxon>Kitasatosporales</taxon>
        <taxon>Streptomycetaceae</taxon>
        <taxon>Streptomyces</taxon>
    </lineage>
</organism>
<evidence type="ECO:0000313" key="2">
    <source>
        <dbReference type="Proteomes" id="UP000295345"/>
    </source>
</evidence>
<dbReference type="GO" id="GO:0016829">
    <property type="term" value="F:lyase activity"/>
    <property type="evidence" value="ECO:0007669"/>
    <property type="project" value="InterPro"/>
</dbReference>
<name>A0A4R4TE24_9ACTN</name>